<evidence type="ECO:0000259" key="12">
    <source>
        <dbReference type="PROSITE" id="PS50106"/>
    </source>
</evidence>
<dbReference type="Pfam" id="PF00595">
    <property type="entry name" value="PDZ"/>
    <property type="match status" value="1"/>
</dbReference>
<dbReference type="SUPFAM" id="SSF50494">
    <property type="entry name" value="Trypsin-like serine proteases"/>
    <property type="match status" value="1"/>
</dbReference>
<evidence type="ECO:0000256" key="8">
    <source>
        <dbReference type="ARBA" id="ARBA00022825"/>
    </source>
</evidence>
<comment type="subcellular location">
    <subcellularLocation>
        <location evidence="1">Periplasm</location>
    </subcellularLocation>
</comment>
<keyword evidence="14" id="KW-1185">Reference proteome</keyword>
<feature type="active site" description="Charge relay system" evidence="9">
    <location>
        <position position="117"/>
    </location>
</feature>
<dbReference type="InterPro" id="IPR001940">
    <property type="entry name" value="Peptidase_S1C"/>
</dbReference>
<dbReference type="Pfam" id="PF13365">
    <property type="entry name" value="Trypsin_2"/>
    <property type="match status" value="1"/>
</dbReference>
<evidence type="ECO:0000256" key="5">
    <source>
        <dbReference type="ARBA" id="ARBA00022737"/>
    </source>
</evidence>
<evidence type="ECO:0000256" key="7">
    <source>
        <dbReference type="ARBA" id="ARBA00022801"/>
    </source>
</evidence>
<keyword evidence="3 13" id="KW-0645">Protease</keyword>
<evidence type="ECO:0000256" key="9">
    <source>
        <dbReference type="PIRSR" id="PIRSR611782-1"/>
    </source>
</evidence>
<dbReference type="Gene3D" id="2.40.10.120">
    <property type="match status" value="1"/>
</dbReference>
<evidence type="ECO:0000256" key="4">
    <source>
        <dbReference type="ARBA" id="ARBA00022729"/>
    </source>
</evidence>
<dbReference type="Gene3D" id="2.30.42.10">
    <property type="match status" value="2"/>
</dbReference>
<dbReference type="GO" id="GO:0004252">
    <property type="term" value="F:serine-type endopeptidase activity"/>
    <property type="evidence" value="ECO:0007669"/>
    <property type="project" value="InterPro"/>
</dbReference>
<accession>A0A2X0V8D5</accession>
<dbReference type="Pfam" id="PF17820">
    <property type="entry name" value="PDZ_6"/>
    <property type="match status" value="1"/>
</dbReference>
<feature type="active site" description="Charge relay system" evidence="9">
    <location>
        <position position="222"/>
    </location>
</feature>
<dbReference type="InterPro" id="IPR001478">
    <property type="entry name" value="PDZ"/>
</dbReference>
<dbReference type="InterPro" id="IPR036034">
    <property type="entry name" value="PDZ_sf"/>
</dbReference>
<feature type="binding site" evidence="10">
    <location>
        <position position="117"/>
    </location>
    <ligand>
        <name>substrate</name>
    </ligand>
</feature>
<feature type="domain" description="PDZ" evidence="12">
    <location>
        <begin position="363"/>
        <end position="431"/>
    </location>
</feature>
<evidence type="ECO:0000256" key="10">
    <source>
        <dbReference type="PIRSR" id="PIRSR611782-2"/>
    </source>
</evidence>
<feature type="domain" description="PDZ" evidence="12">
    <location>
        <begin position="281"/>
        <end position="357"/>
    </location>
</feature>
<evidence type="ECO:0000256" key="1">
    <source>
        <dbReference type="ARBA" id="ARBA00004418"/>
    </source>
</evidence>
<feature type="binding site" evidence="10">
    <location>
        <begin position="277"/>
        <end position="281"/>
    </location>
    <ligand>
        <name>substrate</name>
    </ligand>
</feature>
<keyword evidence="6" id="KW-0574">Periplasm</keyword>
<evidence type="ECO:0000313" key="14">
    <source>
        <dbReference type="Proteomes" id="UP000250086"/>
    </source>
</evidence>
<gene>
    <name evidence="13" type="primary">degP</name>
    <name evidence="13" type="ORF">NCTC13093_00756</name>
</gene>
<feature type="binding site" evidence="10">
    <location>
        <position position="147"/>
    </location>
    <ligand>
        <name>substrate</name>
    </ligand>
</feature>
<reference evidence="13 14" key="1">
    <citation type="submission" date="2018-06" db="EMBL/GenBank/DDBJ databases">
        <authorList>
            <consortium name="Pathogen Informatics"/>
            <person name="Doyle S."/>
        </authorList>
    </citation>
    <scope>NUCLEOTIDE SEQUENCE [LARGE SCALE GENOMIC DNA]</scope>
    <source>
        <strain evidence="13 14">NCTC13093</strain>
    </source>
</reference>
<dbReference type="FunFam" id="2.40.10.120:FF:000001">
    <property type="entry name" value="Periplasmic serine endoprotease DegP-like"/>
    <property type="match status" value="1"/>
</dbReference>
<evidence type="ECO:0000256" key="11">
    <source>
        <dbReference type="SAM" id="SignalP"/>
    </source>
</evidence>
<dbReference type="RefSeq" id="WP_309250980.1">
    <property type="nucleotide sequence ID" value="NZ_UAPV01000001.1"/>
</dbReference>
<feature type="active site" description="Charge relay system" evidence="9">
    <location>
        <position position="147"/>
    </location>
</feature>
<dbReference type="SMART" id="SM00228">
    <property type="entry name" value="PDZ"/>
    <property type="match status" value="2"/>
</dbReference>
<dbReference type="SUPFAM" id="SSF50156">
    <property type="entry name" value="PDZ domain-like"/>
    <property type="match status" value="2"/>
</dbReference>
<keyword evidence="4 11" id="KW-0732">Signal</keyword>
<evidence type="ECO:0000256" key="3">
    <source>
        <dbReference type="ARBA" id="ARBA00022670"/>
    </source>
</evidence>
<dbReference type="Proteomes" id="UP000250086">
    <property type="component" value="Unassembled WGS sequence"/>
</dbReference>
<keyword evidence="5" id="KW-0677">Repeat</keyword>
<keyword evidence="8" id="KW-0720">Serine protease</keyword>
<name>A0A2X0V8D5_9GAMM</name>
<organism evidence="13 14">
    <name type="scientific">Anaerobiospirillum thomasii</name>
    <dbReference type="NCBI Taxonomy" id="179995"/>
    <lineage>
        <taxon>Bacteria</taxon>
        <taxon>Pseudomonadati</taxon>
        <taxon>Pseudomonadota</taxon>
        <taxon>Gammaproteobacteria</taxon>
        <taxon>Aeromonadales</taxon>
        <taxon>Succinivibrionaceae</taxon>
        <taxon>Anaerobiospirillum</taxon>
    </lineage>
</organism>
<evidence type="ECO:0000313" key="13">
    <source>
        <dbReference type="EMBL" id="SPT69386.1"/>
    </source>
</evidence>
<dbReference type="PANTHER" id="PTHR22939">
    <property type="entry name" value="SERINE PROTEASE FAMILY S1C HTRA-RELATED"/>
    <property type="match status" value="1"/>
</dbReference>
<evidence type="ECO:0000256" key="6">
    <source>
        <dbReference type="ARBA" id="ARBA00022764"/>
    </source>
</evidence>
<evidence type="ECO:0000256" key="2">
    <source>
        <dbReference type="ARBA" id="ARBA00010541"/>
    </source>
</evidence>
<comment type="similarity">
    <text evidence="2">Belongs to the peptidase S1C family.</text>
</comment>
<dbReference type="PANTHER" id="PTHR22939:SF129">
    <property type="entry name" value="SERINE PROTEASE HTRA2, MITOCHONDRIAL"/>
    <property type="match status" value="1"/>
</dbReference>
<sequence length="462" mass="48850">MIKNSKHLRAMALALTLSGALLSTTVSAQTSSAIIDAVGASTQGRATLAPMLQKVLPSVVNIVIKGKKEIAGPSFNIPEEFRFMFPELMTPQQREFRALGSGVIIDSKKGYIVTNFHVVDGADEIRVALSDGREYDAKKIGEDPHTDLALLELKEFDNLTALEFADSDTLQVGDFTVAVGNPFGLGQTVTSGIVSALGRSGLNIENIENFIQTDAAINSGNSGGALVDLDGKLIGINTAILGPNGGNIGIGFAIPSNMVKTIVDQIKNYGEVRRGQLGITGTELTSDLAKNFGFNQNSGAFVNEVVKDGAADRAGIKPGDIITSVNGKRISSFGELRAKVATQPAGTSLTLGIFRDGKDIKIDVKLTQAQEMEAEAVKEISKALEGAEFVNTDDNSGVEITKIDKRSQAAALGLRQGDIITGVNRNTVKNIADLKKYLGSAKGKVSAIRVQRGSTTVFITVR</sequence>
<dbReference type="CDD" id="cd10839">
    <property type="entry name" value="cpPDZ1_DegP-like"/>
    <property type="match status" value="1"/>
</dbReference>
<feature type="binding site" evidence="10">
    <location>
        <begin position="220"/>
        <end position="222"/>
    </location>
    <ligand>
        <name>substrate</name>
    </ligand>
</feature>
<feature type="chain" id="PRO_5038575606" evidence="11">
    <location>
        <begin position="29"/>
        <end position="462"/>
    </location>
</feature>
<proteinExistence type="inferred from homology"/>
<dbReference type="EC" id="3.4.21.107" evidence="13"/>
<keyword evidence="7 13" id="KW-0378">Hydrolase</keyword>
<dbReference type="PROSITE" id="PS50106">
    <property type="entry name" value="PDZ"/>
    <property type="match status" value="2"/>
</dbReference>
<dbReference type="InterPro" id="IPR011782">
    <property type="entry name" value="Pept_S1C_Do"/>
</dbReference>
<dbReference type="EMBL" id="UAPV01000001">
    <property type="protein sequence ID" value="SPT69386.1"/>
    <property type="molecule type" value="Genomic_DNA"/>
</dbReference>
<protein>
    <submittedName>
        <fullName evidence="13">Periplasmic serine endoprotease DegP</fullName>
        <ecNumber evidence="13">3.4.21.107</ecNumber>
    </submittedName>
</protein>
<dbReference type="InterPro" id="IPR009003">
    <property type="entry name" value="Peptidase_S1_PA"/>
</dbReference>
<dbReference type="InterPro" id="IPR041489">
    <property type="entry name" value="PDZ_6"/>
</dbReference>
<dbReference type="NCBIfam" id="TIGR02037">
    <property type="entry name" value="degP_htrA_DO"/>
    <property type="match status" value="1"/>
</dbReference>
<dbReference type="FunFam" id="2.30.42.10:FF:000037">
    <property type="entry name" value="Periplasmic serine endoprotease DegP-like"/>
    <property type="match status" value="1"/>
</dbReference>
<dbReference type="GO" id="GO:0006508">
    <property type="term" value="P:proteolysis"/>
    <property type="evidence" value="ECO:0007669"/>
    <property type="project" value="UniProtKB-KW"/>
</dbReference>
<dbReference type="PRINTS" id="PR00834">
    <property type="entry name" value="PROTEASES2C"/>
</dbReference>
<feature type="signal peptide" evidence="11">
    <location>
        <begin position="1"/>
        <end position="28"/>
    </location>
</feature>
<dbReference type="AlphaFoldDB" id="A0A2X0V8D5"/>
<dbReference type="GO" id="GO:0042597">
    <property type="term" value="C:periplasmic space"/>
    <property type="evidence" value="ECO:0007669"/>
    <property type="project" value="UniProtKB-SubCell"/>
</dbReference>